<comment type="caution">
    <text evidence="1">The sequence shown here is derived from an EMBL/GenBank/DDBJ whole genome shotgun (WGS) entry which is preliminary data.</text>
</comment>
<name>A0A5N6PJM4_9ASTR</name>
<sequence>MFLTRSTHNAVRFLEDEEPHHCKDDTFDQVSSDQNDDSTQVLSNYVVTKGCLNVGSPDSCCESEIIDPISCRTQQDFNFDGCQDSHEAYTRPECSDGSISDEENLIEIELPGGHYVGYQNYKDKEELPKFCGRRKSSDSVLRWPEMEEEENMIEIDILMGSIKCSRYEIKG</sequence>
<dbReference type="PANTHER" id="PTHR35708">
    <property type="entry name" value="GB|AAD25831.1"/>
    <property type="match status" value="1"/>
</dbReference>
<proteinExistence type="predicted"/>
<dbReference type="AlphaFoldDB" id="A0A5N6PJM4"/>
<organism evidence="1 2">
    <name type="scientific">Mikania micrantha</name>
    <name type="common">bitter vine</name>
    <dbReference type="NCBI Taxonomy" id="192012"/>
    <lineage>
        <taxon>Eukaryota</taxon>
        <taxon>Viridiplantae</taxon>
        <taxon>Streptophyta</taxon>
        <taxon>Embryophyta</taxon>
        <taxon>Tracheophyta</taxon>
        <taxon>Spermatophyta</taxon>
        <taxon>Magnoliopsida</taxon>
        <taxon>eudicotyledons</taxon>
        <taxon>Gunneridae</taxon>
        <taxon>Pentapetalae</taxon>
        <taxon>asterids</taxon>
        <taxon>campanulids</taxon>
        <taxon>Asterales</taxon>
        <taxon>Asteraceae</taxon>
        <taxon>Asteroideae</taxon>
        <taxon>Heliantheae alliance</taxon>
        <taxon>Eupatorieae</taxon>
        <taxon>Mikania</taxon>
    </lineage>
</organism>
<evidence type="ECO:0000313" key="1">
    <source>
        <dbReference type="EMBL" id="KAD6454123.1"/>
    </source>
</evidence>
<protein>
    <submittedName>
        <fullName evidence="1">Uncharacterized protein</fullName>
    </submittedName>
</protein>
<dbReference type="OrthoDB" id="784738at2759"/>
<evidence type="ECO:0000313" key="2">
    <source>
        <dbReference type="Proteomes" id="UP000326396"/>
    </source>
</evidence>
<keyword evidence="2" id="KW-1185">Reference proteome</keyword>
<accession>A0A5N6PJM4</accession>
<dbReference type="EMBL" id="SZYD01000004">
    <property type="protein sequence ID" value="KAD6454123.1"/>
    <property type="molecule type" value="Genomic_DNA"/>
</dbReference>
<dbReference type="PANTHER" id="PTHR35708:SF3">
    <property type="entry name" value="GB|AAD25831.1"/>
    <property type="match status" value="1"/>
</dbReference>
<gene>
    <name evidence="1" type="ORF">E3N88_08829</name>
</gene>
<reference evidence="1 2" key="1">
    <citation type="submission" date="2019-05" db="EMBL/GenBank/DDBJ databases">
        <title>Mikania micrantha, genome provides insights into the molecular mechanism of rapid growth.</title>
        <authorList>
            <person name="Liu B."/>
        </authorList>
    </citation>
    <scope>NUCLEOTIDE SEQUENCE [LARGE SCALE GENOMIC DNA]</scope>
    <source>
        <strain evidence="1">NLD-2019</strain>
        <tissue evidence="1">Leaf</tissue>
    </source>
</reference>
<dbReference type="Proteomes" id="UP000326396">
    <property type="component" value="Linkage Group LG12"/>
</dbReference>